<evidence type="ECO:0000313" key="1">
    <source>
        <dbReference type="EMBL" id="KAH0885091.1"/>
    </source>
</evidence>
<sequence>NYIFFAILNNVWRKSLKLRPIAYDCIRFEVRNGEAVLLDITGELARHTLSWKASWPVATVGPDIALWRHDQDVFKLNFSATETWEVELKRPNSHGIVLYGSLRPYPDNPSWFETGSEQGCVYCREKDESRDHLFFACPYTLTKERNSRRRGGVCASVDMTTKVIGKLVKNRISSLKYTGNHKLR</sequence>
<protein>
    <recommendedName>
        <fullName evidence="3">Reverse transcriptase zinc-binding domain-containing protein</fullName>
    </recommendedName>
</protein>
<feature type="non-terminal residue" evidence="1">
    <location>
        <position position="1"/>
    </location>
</feature>
<evidence type="ECO:0008006" key="3">
    <source>
        <dbReference type="Google" id="ProtNLM"/>
    </source>
</evidence>
<gene>
    <name evidence="1" type="ORF">HID58_061187</name>
</gene>
<dbReference type="EMBL" id="JAGKQM010000014">
    <property type="protein sequence ID" value="KAH0885091.1"/>
    <property type="molecule type" value="Genomic_DNA"/>
</dbReference>
<dbReference type="Proteomes" id="UP000824890">
    <property type="component" value="Unassembled WGS sequence"/>
</dbReference>
<name>A0ABQ7ZXU6_BRANA</name>
<organism evidence="1 2">
    <name type="scientific">Brassica napus</name>
    <name type="common">Rape</name>
    <dbReference type="NCBI Taxonomy" id="3708"/>
    <lineage>
        <taxon>Eukaryota</taxon>
        <taxon>Viridiplantae</taxon>
        <taxon>Streptophyta</taxon>
        <taxon>Embryophyta</taxon>
        <taxon>Tracheophyta</taxon>
        <taxon>Spermatophyta</taxon>
        <taxon>Magnoliopsida</taxon>
        <taxon>eudicotyledons</taxon>
        <taxon>Gunneridae</taxon>
        <taxon>Pentapetalae</taxon>
        <taxon>rosids</taxon>
        <taxon>malvids</taxon>
        <taxon>Brassicales</taxon>
        <taxon>Brassicaceae</taxon>
        <taxon>Brassiceae</taxon>
        <taxon>Brassica</taxon>
    </lineage>
</organism>
<proteinExistence type="predicted"/>
<comment type="caution">
    <text evidence="1">The sequence shown here is derived from an EMBL/GenBank/DDBJ whole genome shotgun (WGS) entry which is preliminary data.</text>
</comment>
<keyword evidence="2" id="KW-1185">Reference proteome</keyword>
<accession>A0ABQ7ZXU6</accession>
<reference evidence="1 2" key="1">
    <citation type="submission" date="2021-05" db="EMBL/GenBank/DDBJ databases">
        <title>Genome Assembly of Synthetic Allotetraploid Brassica napus Reveals Homoeologous Exchanges between Subgenomes.</title>
        <authorList>
            <person name="Davis J.T."/>
        </authorList>
    </citation>
    <scope>NUCLEOTIDE SEQUENCE [LARGE SCALE GENOMIC DNA]</scope>
    <source>
        <strain evidence="2">cv. Da-Ae</strain>
        <tissue evidence="1">Seedling</tissue>
    </source>
</reference>
<evidence type="ECO:0000313" key="2">
    <source>
        <dbReference type="Proteomes" id="UP000824890"/>
    </source>
</evidence>